<dbReference type="EMBL" id="HBIM01001106">
    <property type="protein sequence ID" value="CAE0402690.1"/>
    <property type="molecule type" value="Transcribed_RNA"/>
</dbReference>
<name>A0A7S3P4I1_9STRA</name>
<dbReference type="AlphaFoldDB" id="A0A7S3P4I1"/>
<protein>
    <submittedName>
        <fullName evidence="1">Uncharacterized protein</fullName>
    </submittedName>
</protein>
<reference evidence="1" key="1">
    <citation type="submission" date="2021-01" db="EMBL/GenBank/DDBJ databases">
        <authorList>
            <person name="Corre E."/>
            <person name="Pelletier E."/>
            <person name="Niang G."/>
            <person name="Scheremetjew M."/>
            <person name="Finn R."/>
            <person name="Kale V."/>
            <person name="Holt S."/>
            <person name="Cochrane G."/>
            <person name="Meng A."/>
            <person name="Brown T."/>
            <person name="Cohen L."/>
        </authorList>
    </citation>
    <scope>NUCLEOTIDE SEQUENCE</scope>
    <source>
        <strain evidence="1">CCMP127</strain>
    </source>
</reference>
<evidence type="ECO:0000313" key="1">
    <source>
        <dbReference type="EMBL" id="CAE0402690.1"/>
    </source>
</evidence>
<proteinExistence type="predicted"/>
<accession>A0A7S3P4I1</accession>
<organism evidence="1">
    <name type="scientific">Amphora coffeiformis</name>
    <dbReference type="NCBI Taxonomy" id="265554"/>
    <lineage>
        <taxon>Eukaryota</taxon>
        <taxon>Sar</taxon>
        <taxon>Stramenopiles</taxon>
        <taxon>Ochrophyta</taxon>
        <taxon>Bacillariophyta</taxon>
        <taxon>Bacillariophyceae</taxon>
        <taxon>Bacillariophycidae</taxon>
        <taxon>Thalassiophysales</taxon>
        <taxon>Catenulaceae</taxon>
        <taxon>Amphora</taxon>
    </lineage>
</organism>
<sequence length="330" mass="37354">MGNKVSNNAGTCISPHYRTKRIRGSAEVLYRHLQEDTPIVLPPDLRWAIAEETRHCFTKCKACNTYQDAFCRHIIISQNQCNGTQLFEDLRSAAHSFSENLPFKITGSTSWPRVRNIVHSIVQHQLRLDAKWYRRTLMELDNYTSLIPKRFEGEQRERLCATLFIEILTVVASSHMLHIALLCLGDHAMTPIPKPPSHDPKLHPSYLDIQTAGMLKRNHTLRINASVAHAPYILSKDYDRTSGAWAALGSDVQEYLLNSMNSIHPFVSLGIAPLSLYLCASMAGQISMPDRVLLRPWKQLDPTQYCTDGFTRHDCETLMVATAEAYGTGY</sequence>
<gene>
    <name evidence="1" type="ORF">ACOF00016_LOCUS959</name>
</gene>